<proteinExistence type="predicted"/>
<organism evidence="1 2">
    <name type="scientific">Paenibacillus lycopersici</name>
    <dbReference type="NCBI Taxonomy" id="2704462"/>
    <lineage>
        <taxon>Bacteria</taxon>
        <taxon>Bacillati</taxon>
        <taxon>Bacillota</taxon>
        <taxon>Bacilli</taxon>
        <taxon>Bacillales</taxon>
        <taxon>Paenibacillaceae</taxon>
        <taxon>Paenibacillus</taxon>
    </lineage>
</organism>
<name>A0A6C0G5T5_9BACL</name>
<dbReference type="RefSeq" id="WP_162359484.1">
    <property type="nucleotide sequence ID" value="NZ_CP048209.1"/>
</dbReference>
<keyword evidence="2" id="KW-1185">Reference proteome</keyword>
<protein>
    <submittedName>
        <fullName evidence="1">Uncharacterized protein</fullName>
    </submittedName>
</protein>
<dbReference type="AlphaFoldDB" id="A0A6C0G5T5"/>
<dbReference type="Proteomes" id="UP000476064">
    <property type="component" value="Chromosome"/>
</dbReference>
<sequence>MRRRNTVLAVLLLVAAVVYFVFHQTGYALTEKQAIRSAGVYSGQSNVFAKPFGDDNIVLLSNGSQIKAQIVHRKWGFLYKPGTSVEMAALEGHPNVRYAWFSIDGDSHDGKRDIVFAAESTEDAVKKVVISNDKLNAPKDAAELKANASVYVELDLKQTYSIEVQAIDEQEIGSFVIRGLDADGRIVAGT</sequence>
<reference evidence="1 2" key="1">
    <citation type="submission" date="2020-01" db="EMBL/GenBank/DDBJ databases">
        <title>Paenibacillus sp. nov., isolated from tomato rhizosphere.</title>
        <authorList>
            <person name="Weon H.-Y."/>
            <person name="Lee S.A."/>
        </authorList>
    </citation>
    <scope>NUCLEOTIDE SEQUENCE [LARGE SCALE GENOMIC DNA]</scope>
    <source>
        <strain evidence="1 2">12200R-189</strain>
    </source>
</reference>
<evidence type="ECO:0000313" key="1">
    <source>
        <dbReference type="EMBL" id="QHT63054.1"/>
    </source>
</evidence>
<accession>A0A6C0G5T5</accession>
<dbReference type="KEGG" id="plyc:GXP70_25865"/>
<gene>
    <name evidence="1" type="ORF">GXP70_25865</name>
</gene>
<evidence type="ECO:0000313" key="2">
    <source>
        <dbReference type="Proteomes" id="UP000476064"/>
    </source>
</evidence>
<dbReference type="EMBL" id="CP048209">
    <property type="protein sequence ID" value="QHT63054.1"/>
    <property type="molecule type" value="Genomic_DNA"/>
</dbReference>